<accession>A0A8S1YK86</accession>
<name>A0A8S1YK86_9CILI</name>
<organism evidence="3 4">
    <name type="scientific">Paramecium pentaurelia</name>
    <dbReference type="NCBI Taxonomy" id="43138"/>
    <lineage>
        <taxon>Eukaryota</taxon>
        <taxon>Sar</taxon>
        <taxon>Alveolata</taxon>
        <taxon>Ciliophora</taxon>
        <taxon>Intramacronucleata</taxon>
        <taxon>Oligohymenophorea</taxon>
        <taxon>Peniculida</taxon>
        <taxon>Parameciidae</taxon>
        <taxon>Paramecium</taxon>
    </lineage>
</organism>
<proteinExistence type="predicted"/>
<reference evidence="3" key="1">
    <citation type="submission" date="2021-01" db="EMBL/GenBank/DDBJ databases">
        <authorList>
            <consortium name="Genoscope - CEA"/>
            <person name="William W."/>
        </authorList>
    </citation>
    <scope>NUCLEOTIDE SEQUENCE</scope>
</reference>
<dbReference type="EMBL" id="CAJJDO010000187">
    <property type="protein sequence ID" value="CAD8213831.1"/>
    <property type="molecule type" value="Genomic_DNA"/>
</dbReference>
<comment type="caution">
    <text evidence="3">The sequence shown here is derived from an EMBL/GenBank/DDBJ whole genome shotgun (WGS) entry which is preliminary data.</text>
</comment>
<evidence type="ECO:0000313" key="3">
    <source>
        <dbReference type="EMBL" id="CAD8213831.1"/>
    </source>
</evidence>
<evidence type="ECO:0000256" key="1">
    <source>
        <dbReference type="SAM" id="Phobius"/>
    </source>
</evidence>
<evidence type="ECO:0000313" key="4">
    <source>
        <dbReference type="Proteomes" id="UP000689195"/>
    </source>
</evidence>
<feature type="signal peptide" evidence="2">
    <location>
        <begin position="1"/>
        <end position="23"/>
    </location>
</feature>
<keyword evidence="1" id="KW-1133">Transmembrane helix</keyword>
<evidence type="ECO:0000256" key="2">
    <source>
        <dbReference type="SAM" id="SignalP"/>
    </source>
</evidence>
<protein>
    <recommendedName>
        <fullName evidence="5">Transmembrane protein</fullName>
    </recommendedName>
</protein>
<keyword evidence="1" id="KW-0812">Transmembrane</keyword>
<keyword evidence="1" id="KW-0472">Membrane</keyword>
<sequence length="111" mass="13018">MKSIIIIIVNIGLLILDSPSVNAMINQIKIINIWHTIIICSFYDSSQLLIQRDCQPKCRLRYNYIKNMKIVIILQMIYAILANFKVQKFLNLKLTNYFTLSKCLCECKIFI</sequence>
<feature type="chain" id="PRO_5035816109" description="Transmembrane protein" evidence="2">
    <location>
        <begin position="24"/>
        <end position="111"/>
    </location>
</feature>
<feature type="transmembrane region" description="Helical" evidence="1">
    <location>
        <begin position="70"/>
        <end position="90"/>
    </location>
</feature>
<evidence type="ECO:0008006" key="5">
    <source>
        <dbReference type="Google" id="ProtNLM"/>
    </source>
</evidence>
<keyword evidence="2" id="KW-0732">Signal</keyword>
<keyword evidence="4" id="KW-1185">Reference proteome</keyword>
<dbReference type="AlphaFoldDB" id="A0A8S1YK86"/>
<gene>
    <name evidence="3" type="ORF">PPENT_87.1.T1870023</name>
</gene>
<dbReference type="Proteomes" id="UP000689195">
    <property type="component" value="Unassembled WGS sequence"/>
</dbReference>